<evidence type="ECO:0000256" key="1">
    <source>
        <dbReference type="SAM" id="MobiDB-lite"/>
    </source>
</evidence>
<keyword evidence="8" id="KW-1185">Reference proteome</keyword>
<dbReference type="InterPro" id="IPR056541">
    <property type="entry name" value="Ig-like_POM152"/>
</dbReference>
<proteinExistence type="predicted"/>
<dbReference type="GO" id="GO:0006999">
    <property type="term" value="P:nuclear pore organization"/>
    <property type="evidence" value="ECO:0007669"/>
    <property type="project" value="TreeGrafter"/>
</dbReference>
<feature type="domain" description="Nucleoporin POM152 Ig-like" evidence="4">
    <location>
        <begin position="762"/>
        <end position="848"/>
    </location>
</feature>
<dbReference type="STRING" id="77044.A0A1W2TNC2"/>
<feature type="domain" description="Nucleoporin POM152 first Ig-like" evidence="5">
    <location>
        <begin position="202"/>
        <end position="309"/>
    </location>
</feature>
<feature type="domain" description="Nucleoporin POM152 immunoglobulin-like" evidence="2">
    <location>
        <begin position="561"/>
        <end position="663"/>
    </location>
</feature>
<dbReference type="Pfam" id="PF24097">
    <property type="entry name" value="TMD_POM152"/>
    <property type="match status" value="1"/>
</dbReference>
<dbReference type="PANTHER" id="PTHR28206">
    <property type="entry name" value="NUCLEOPORIN POM152"/>
    <property type="match status" value="1"/>
</dbReference>
<evidence type="ECO:0000259" key="5">
    <source>
        <dbReference type="Pfam" id="PF24519"/>
    </source>
</evidence>
<evidence type="ECO:0000259" key="4">
    <source>
        <dbReference type="Pfam" id="PF24312"/>
    </source>
</evidence>
<dbReference type="OMA" id="DRSNCKR"/>
<dbReference type="Pfam" id="PF24312">
    <property type="entry name" value="Ig-like_POM152"/>
    <property type="match status" value="3"/>
</dbReference>
<dbReference type="Pfam" id="PF23664">
    <property type="entry name" value="Ig_Pom152"/>
    <property type="match status" value="2"/>
</dbReference>
<dbReference type="InterPro" id="IPR056542">
    <property type="entry name" value="Ig-like_POM152_1st"/>
</dbReference>
<feature type="domain" description="Nucleoporin POM152 Ig-like" evidence="4">
    <location>
        <begin position="453"/>
        <end position="557"/>
    </location>
</feature>
<dbReference type="InterPro" id="IPR037701">
    <property type="entry name" value="Pom152"/>
</dbReference>
<dbReference type="Pfam" id="PF24527">
    <property type="entry name" value="Ig-like_Pom152_9"/>
    <property type="match status" value="1"/>
</dbReference>
<evidence type="ECO:0000259" key="6">
    <source>
        <dbReference type="Pfam" id="PF24527"/>
    </source>
</evidence>
<organism evidence="7">
    <name type="scientific">Rosellinia necatrix</name>
    <name type="common">White root-rot fungus</name>
    <dbReference type="NCBI Taxonomy" id="77044"/>
    <lineage>
        <taxon>Eukaryota</taxon>
        <taxon>Fungi</taxon>
        <taxon>Dikarya</taxon>
        <taxon>Ascomycota</taxon>
        <taxon>Pezizomycotina</taxon>
        <taxon>Sordariomycetes</taxon>
        <taxon>Xylariomycetidae</taxon>
        <taxon>Xylariales</taxon>
        <taxon>Xylariaceae</taxon>
        <taxon>Rosellinia</taxon>
    </lineage>
</organism>
<protein>
    <submittedName>
        <fullName evidence="7">Putative nuclear pore protein</fullName>
    </submittedName>
</protein>
<dbReference type="Proteomes" id="UP000054516">
    <property type="component" value="Unassembled WGS sequence"/>
</dbReference>
<feature type="domain" description="Nucleoporin POM152 ninth Ig-like" evidence="6">
    <location>
        <begin position="1079"/>
        <end position="1156"/>
    </location>
</feature>
<dbReference type="EMBL" id="DF977486">
    <property type="protein sequence ID" value="GAP89866.1"/>
    <property type="molecule type" value="Genomic_DNA"/>
</dbReference>
<evidence type="ECO:0000313" key="7">
    <source>
        <dbReference type="EMBL" id="GAP89866.1"/>
    </source>
</evidence>
<dbReference type="InterPro" id="IPR056543">
    <property type="entry name" value="Ig-like_POM152_9th"/>
</dbReference>
<name>A0A1W2TNC2_ROSNE</name>
<gene>
    <name evidence="7" type="ORF">SAMD00023353_4100400</name>
</gene>
<feature type="domain" description="Nucleoporin POM152 Ig-like" evidence="4">
    <location>
        <begin position="1173"/>
        <end position="1246"/>
    </location>
</feature>
<dbReference type="OrthoDB" id="5529162at2759"/>
<feature type="domain" description="Nucleoporin POM152 N-terminal transmembrane" evidence="3">
    <location>
        <begin position="67"/>
        <end position="151"/>
    </location>
</feature>
<dbReference type="GO" id="GO:0017056">
    <property type="term" value="F:structural constituent of nuclear pore"/>
    <property type="evidence" value="ECO:0007669"/>
    <property type="project" value="InterPro"/>
</dbReference>
<dbReference type="PANTHER" id="PTHR28206:SF1">
    <property type="entry name" value="NUCLEOPORIN POM152"/>
    <property type="match status" value="1"/>
</dbReference>
<evidence type="ECO:0000259" key="3">
    <source>
        <dbReference type="Pfam" id="PF24097"/>
    </source>
</evidence>
<evidence type="ECO:0000259" key="2">
    <source>
        <dbReference type="Pfam" id="PF23664"/>
    </source>
</evidence>
<dbReference type="InterPro" id="IPR056544">
    <property type="entry name" value="Ig_POM152"/>
</dbReference>
<accession>A0A1W2TNC2</accession>
<reference evidence="7" key="1">
    <citation type="submission" date="2016-03" db="EMBL/GenBank/DDBJ databases">
        <title>Draft genome sequence of Rosellinia necatrix.</title>
        <authorList>
            <person name="Kanematsu S."/>
        </authorList>
    </citation>
    <scope>NUCLEOTIDE SEQUENCE [LARGE SCALE GENOMIC DNA]</scope>
    <source>
        <strain evidence="7">W97</strain>
    </source>
</reference>
<dbReference type="Pfam" id="PF24519">
    <property type="entry name" value="Ig-like_Pom152_1"/>
    <property type="match status" value="1"/>
</dbReference>
<dbReference type="AlphaFoldDB" id="A0A1W2TNC2"/>
<dbReference type="GO" id="GO:0070762">
    <property type="term" value="C:nuclear pore transmembrane ring"/>
    <property type="evidence" value="ECO:0007669"/>
    <property type="project" value="TreeGrafter"/>
</dbReference>
<dbReference type="InterPro" id="IPR056540">
    <property type="entry name" value="TMD_POM152"/>
</dbReference>
<feature type="domain" description="Nucleoporin POM152 immunoglobulin-like" evidence="2">
    <location>
        <begin position="880"/>
        <end position="972"/>
    </location>
</feature>
<sequence length="1264" mass="142254">MSFATPRGRVGGFPDTPNANLRKRVPAASPTPPHDHARPKSSLRPVPENAAAADAGNQPMIPLAIIDAPTQRFYAFAIYVALFAWRLYDYVQVQDNEAHTSYFFKWAFIDAAYLFSLPHLRIPWLELSSEFVLGAFALTVFGDWLLMFNIPMPFQGWLLAVLKIFYDKELAISEHNVKLSSILHNSSLIMGKQIINILPEGSALLNPERQPYCLSPDHPIANVPLLFNATVPIDIEFVRFDLETNAQEIVRLGRRDIREIGKQSTASMEDGIVTAYRYDVALKKPGAYRLHKVLDEYKLEVQRISPPTYIVPCPKARVRSAESSTRCLGDLSDLSLEVEGTPPLKIYYSRTINGKDHSFHFQSLQPEGFTFPLLNSQSSSSLMLSPDADFTWARPQKVPVGLNESMNNAGEWQYSVDQVHDAFGNQVSYDISDDLEPKPKRKDLHQNFVVRERPRAAITGCDLRHPLKIAKGESTKLPITIGHPGKPQESVSHTVTWYFSPIDTLSKSGDHGDVVEVGSFTTKNLNDQPTISAPGLYTLKSVSCDACDGEIEEPSACLLLNPLEPTLSIQSTEIPDNCAGNPIGLRLDLDLVGTPPFTVFYDVIKGKQTRTEHVKIPNLRHQLQLIPRQPDHYEYRFRKLQDAVYDVKLPLTNEYHLEQNVRPSAKAFFRDGMDRTACLDEKLSVGVELHGDGPFNLEWELVHDGKRKSVKETGLDDDSFYIKTPRLSAGGDYALALKSIQDRSGCKVFLEEEVKISVRHQKPRAAFGLLENKRSATVVEADQFNLPIKLSGESPWFVKYRILNSTSGVQIREAHSANDFIEATEPGIYEIIHVQDMKCHGSVDPKAKRFELKWFPRPELSLVPADSIQPTDQEHKFVKKDICEGDVDGFEVALRGSPPYHVQYDVRSKPKTGSVSVARKEFDVVLGKASIQMDTAKAGVYSYTFSALSDNLYNNDKKQMIPLTLEQTVNPKPSASFVKPGQTFKSCMADEIEHPIPVKLEGKAPFYLELEIKHQSGNYPEIYRIPNIQTNSYDIRIPRQYLKLGAQQLRIRKVRDDRGCQFETDVSGPMVQFQLYDSPTIYPLEQRTEYCVGERIGYILSGTPPFEINYEFGGKNMRAKSQTTSFRRVAESPGEFTITSIRDRASECRATVNLSRSIHPMPAVRISKGRVVQVDIHEGSEVEILFDFEGTPPFEFTYTRSTNARKGQKSQVIETRHEVSEGYSKVIMASLEGTYQVVAIKDKYCAYSTAYPTGKDKGQQKLAY</sequence>
<dbReference type="GO" id="GO:0006606">
    <property type="term" value="P:protein import into nucleus"/>
    <property type="evidence" value="ECO:0007669"/>
    <property type="project" value="TreeGrafter"/>
</dbReference>
<evidence type="ECO:0000313" key="8">
    <source>
        <dbReference type="Proteomes" id="UP000054516"/>
    </source>
</evidence>
<feature type="region of interest" description="Disordered" evidence="1">
    <location>
        <begin position="1"/>
        <end position="48"/>
    </location>
</feature>